<evidence type="ECO:0000256" key="5">
    <source>
        <dbReference type="ARBA" id="ARBA00023163"/>
    </source>
</evidence>
<evidence type="ECO:0000256" key="6">
    <source>
        <dbReference type="PROSITE-ProRule" id="PRU00169"/>
    </source>
</evidence>
<dbReference type="GO" id="GO:0003677">
    <property type="term" value="F:DNA binding"/>
    <property type="evidence" value="ECO:0007669"/>
    <property type="project" value="UniProtKB-KW"/>
</dbReference>
<dbReference type="PANTHER" id="PTHR44688:SF16">
    <property type="entry name" value="DNA-BINDING TRANSCRIPTIONAL ACTIVATOR DEVR_DOSR"/>
    <property type="match status" value="1"/>
</dbReference>
<dbReference type="PROSITE" id="PS50043">
    <property type="entry name" value="HTH_LUXR_2"/>
    <property type="match status" value="1"/>
</dbReference>
<evidence type="ECO:0000256" key="7">
    <source>
        <dbReference type="SAM" id="MobiDB-lite"/>
    </source>
</evidence>
<dbReference type="SMART" id="SM00421">
    <property type="entry name" value="HTH_LUXR"/>
    <property type="match status" value="1"/>
</dbReference>
<feature type="region of interest" description="Disordered" evidence="7">
    <location>
        <begin position="1"/>
        <end position="25"/>
    </location>
</feature>
<evidence type="ECO:0000313" key="11">
    <source>
        <dbReference type="Proteomes" id="UP000011021"/>
    </source>
</evidence>
<dbReference type="SMART" id="SM00448">
    <property type="entry name" value="REC"/>
    <property type="match status" value="1"/>
</dbReference>
<dbReference type="InterPro" id="IPR000792">
    <property type="entry name" value="Tscrpt_reg_LuxR_C"/>
</dbReference>
<dbReference type="Pfam" id="PF00196">
    <property type="entry name" value="GerE"/>
    <property type="match status" value="1"/>
</dbReference>
<dbReference type="InterPro" id="IPR011006">
    <property type="entry name" value="CheY-like_superfamily"/>
</dbReference>
<feature type="compositionally biased region" description="Basic and acidic residues" evidence="7">
    <location>
        <begin position="1"/>
        <end position="10"/>
    </location>
</feature>
<keyword evidence="4" id="KW-0238">DNA-binding</keyword>
<dbReference type="PROSITE" id="PS50110">
    <property type="entry name" value="RESPONSE_REGULATORY"/>
    <property type="match status" value="1"/>
</dbReference>
<keyword evidence="3" id="KW-0805">Transcription regulation</keyword>
<dbReference type="Gene3D" id="1.10.10.10">
    <property type="entry name" value="Winged helix-like DNA-binding domain superfamily/Winged helix DNA-binding domain"/>
    <property type="match status" value="1"/>
</dbReference>
<dbReference type="STRING" id="887898.HMPREF0551_1033"/>
<dbReference type="SUPFAM" id="SSF52172">
    <property type="entry name" value="CheY-like"/>
    <property type="match status" value="1"/>
</dbReference>
<dbReference type="Pfam" id="PF00072">
    <property type="entry name" value="Response_reg"/>
    <property type="match status" value="1"/>
</dbReference>
<dbReference type="AlphaFoldDB" id="E7RW62"/>
<organism evidence="10 11">
    <name type="scientific">Lautropia mirabilis ATCC 51599</name>
    <dbReference type="NCBI Taxonomy" id="887898"/>
    <lineage>
        <taxon>Bacteria</taxon>
        <taxon>Pseudomonadati</taxon>
        <taxon>Pseudomonadota</taxon>
        <taxon>Betaproteobacteria</taxon>
        <taxon>Burkholderiales</taxon>
        <taxon>Burkholderiaceae</taxon>
        <taxon>Lautropia</taxon>
    </lineage>
</organism>
<dbReference type="FunFam" id="3.40.50.2300:FF:000018">
    <property type="entry name" value="DNA-binding transcriptional regulator NtrC"/>
    <property type="match status" value="1"/>
</dbReference>
<dbReference type="InterPro" id="IPR036388">
    <property type="entry name" value="WH-like_DNA-bd_sf"/>
</dbReference>
<dbReference type="GO" id="GO:0006355">
    <property type="term" value="P:regulation of DNA-templated transcription"/>
    <property type="evidence" value="ECO:0007669"/>
    <property type="project" value="InterPro"/>
</dbReference>
<dbReference type="eggNOG" id="COG4566">
    <property type="taxonomic scope" value="Bacteria"/>
</dbReference>
<feature type="domain" description="Response regulatory" evidence="9">
    <location>
        <begin position="28"/>
        <end position="142"/>
    </location>
</feature>
<evidence type="ECO:0000259" key="9">
    <source>
        <dbReference type="PROSITE" id="PS50110"/>
    </source>
</evidence>
<gene>
    <name evidence="10" type="ORF">HMPREF0551_1033</name>
</gene>
<feature type="modified residue" description="4-aspartylphosphate" evidence="6">
    <location>
        <position position="77"/>
    </location>
</feature>
<reference evidence="10 11" key="1">
    <citation type="submission" date="2010-12" db="EMBL/GenBank/DDBJ databases">
        <authorList>
            <person name="Muzny D."/>
            <person name="Qin X."/>
            <person name="Deng J."/>
            <person name="Jiang H."/>
            <person name="Liu Y."/>
            <person name="Qu J."/>
            <person name="Song X.-Z."/>
            <person name="Zhang L."/>
            <person name="Thornton R."/>
            <person name="Coyle M."/>
            <person name="Francisco L."/>
            <person name="Jackson L."/>
            <person name="Javaid M."/>
            <person name="Korchina V."/>
            <person name="Kovar C."/>
            <person name="Mata R."/>
            <person name="Mathew T."/>
            <person name="Ngo R."/>
            <person name="Nguyen L."/>
            <person name="Nguyen N."/>
            <person name="Okwuonu G."/>
            <person name="Ongeri F."/>
            <person name="Pham C."/>
            <person name="Simmons D."/>
            <person name="Wilczek-Boney K."/>
            <person name="Hale W."/>
            <person name="Jakkamsetti A."/>
            <person name="Pham P."/>
            <person name="Ruth R."/>
            <person name="San Lucas F."/>
            <person name="Warren J."/>
            <person name="Zhang J."/>
            <person name="Zhao Z."/>
            <person name="Zhou C."/>
            <person name="Zhu D."/>
            <person name="Lee S."/>
            <person name="Bess C."/>
            <person name="Blankenburg K."/>
            <person name="Forbes L."/>
            <person name="Fu Q."/>
            <person name="Gubbala S."/>
            <person name="Hirani K."/>
            <person name="Jayaseelan J.C."/>
            <person name="Lara F."/>
            <person name="Munidasa M."/>
            <person name="Palculict T."/>
            <person name="Patil S."/>
            <person name="Pu L.-L."/>
            <person name="Saada N."/>
            <person name="Tang L."/>
            <person name="Weissenberger G."/>
            <person name="Zhu Y."/>
            <person name="Hemphill L."/>
            <person name="Shang Y."/>
            <person name="Youmans B."/>
            <person name="Ayvaz T."/>
            <person name="Ross M."/>
            <person name="Santibanez J."/>
            <person name="Aqrawi P."/>
            <person name="Gross S."/>
            <person name="Joshi V."/>
            <person name="Fowler G."/>
            <person name="Nazareth L."/>
            <person name="Reid J."/>
            <person name="Worley K."/>
            <person name="Petrosino J."/>
            <person name="Highlander S."/>
            <person name="Gibbs R."/>
        </authorList>
    </citation>
    <scope>NUCLEOTIDE SEQUENCE [LARGE SCALE GENOMIC DNA]</scope>
    <source>
        <strain evidence="10 11">ATCC 51599</strain>
    </source>
</reference>
<dbReference type="HOGENOM" id="CLU_000445_90_4_4"/>
<dbReference type="Proteomes" id="UP000011021">
    <property type="component" value="Unassembled WGS sequence"/>
</dbReference>
<evidence type="ECO:0000256" key="3">
    <source>
        <dbReference type="ARBA" id="ARBA00023015"/>
    </source>
</evidence>
<keyword evidence="1 6" id="KW-0597">Phosphoprotein</keyword>
<keyword evidence="5" id="KW-0804">Transcription</keyword>
<sequence length="225" mass="25569">MPIIWIDDRTMSPSNETPSTAPPQPERFVYIVDDDEAVRDSLRWLLEGSGFNVRTFHSAESFLNAYTPGHFAVLILDVRMGGMSGIELHDELLRQRYDLPLIFMTGHGDVGMAVARMKLGAVDFLEKPFDDKQLISTVENAFNQARVKQNDAQRREQRQELLARLTPREQQVLELIAAGRLNKQIAGDLNISIKTVEAHRANIMDKFEVRTMADLMRRFLGSSPD</sequence>
<dbReference type="InterPro" id="IPR001789">
    <property type="entry name" value="Sig_transdc_resp-reg_receiver"/>
</dbReference>
<protein>
    <submittedName>
        <fullName evidence="10">Response regulator receiver domain protein</fullName>
    </submittedName>
</protein>
<dbReference type="GO" id="GO:0000160">
    <property type="term" value="P:phosphorelay signal transduction system"/>
    <property type="evidence" value="ECO:0007669"/>
    <property type="project" value="UniProtKB-KW"/>
</dbReference>
<evidence type="ECO:0000313" key="10">
    <source>
        <dbReference type="EMBL" id="EFV95545.1"/>
    </source>
</evidence>
<proteinExistence type="predicted"/>
<accession>E7RW62</accession>
<feature type="domain" description="HTH luxR-type" evidence="8">
    <location>
        <begin position="158"/>
        <end position="223"/>
    </location>
</feature>
<evidence type="ECO:0000256" key="4">
    <source>
        <dbReference type="ARBA" id="ARBA00023125"/>
    </source>
</evidence>
<evidence type="ECO:0000256" key="2">
    <source>
        <dbReference type="ARBA" id="ARBA00023012"/>
    </source>
</evidence>
<name>E7RW62_9BURK</name>
<dbReference type="EMBL" id="AEQP01000003">
    <property type="protein sequence ID" value="EFV95545.1"/>
    <property type="molecule type" value="Genomic_DNA"/>
</dbReference>
<dbReference type="PROSITE" id="PS00622">
    <property type="entry name" value="HTH_LUXR_1"/>
    <property type="match status" value="1"/>
</dbReference>
<dbReference type="PRINTS" id="PR00038">
    <property type="entry name" value="HTHLUXR"/>
</dbReference>
<evidence type="ECO:0000259" key="8">
    <source>
        <dbReference type="PROSITE" id="PS50043"/>
    </source>
</evidence>
<dbReference type="Gene3D" id="3.40.50.2300">
    <property type="match status" value="1"/>
</dbReference>
<dbReference type="CDD" id="cd17537">
    <property type="entry name" value="REC_FixJ"/>
    <property type="match status" value="1"/>
</dbReference>
<keyword evidence="2" id="KW-0902">Two-component regulatory system</keyword>
<evidence type="ECO:0000256" key="1">
    <source>
        <dbReference type="ARBA" id="ARBA00022553"/>
    </source>
</evidence>
<keyword evidence="11" id="KW-1185">Reference proteome</keyword>
<dbReference type="CDD" id="cd06170">
    <property type="entry name" value="LuxR_C_like"/>
    <property type="match status" value="1"/>
</dbReference>
<comment type="caution">
    <text evidence="10">The sequence shown here is derived from an EMBL/GenBank/DDBJ whole genome shotgun (WGS) entry which is preliminary data.</text>
</comment>
<dbReference type="PANTHER" id="PTHR44688">
    <property type="entry name" value="DNA-BINDING TRANSCRIPTIONAL ACTIVATOR DEVR_DOSR"/>
    <property type="match status" value="1"/>
</dbReference>